<gene>
    <name evidence="1" type="ORF">EG343_21705</name>
</gene>
<proteinExistence type="predicted"/>
<sequence>MNYLRKFKNRFIIKVELVSALDDSSFLISPPNGFPEETIPVEYNNIYFTITSISLQQNSKVPNAGSYYVVKLDFTFPYFEGTENFMERFKYLSEIRLTLNTNGLIRINKNDIALNKPLEAEFQTSLKTVGFSVSVSQLLPFKINE</sequence>
<evidence type="ECO:0000313" key="2">
    <source>
        <dbReference type="Proteomes" id="UP000278288"/>
    </source>
</evidence>
<reference evidence="1 2" key="1">
    <citation type="submission" date="2018-11" db="EMBL/GenBank/DDBJ databases">
        <title>Proposal to divide the Flavobacteriaceae and reorganize its genera based on Amino Acid Identity values calculated from whole genome sequences.</title>
        <authorList>
            <person name="Nicholson A.C."/>
            <person name="Gulvik C.A."/>
            <person name="Whitney A.M."/>
            <person name="Humrighouse B.W."/>
            <person name="Bell M."/>
            <person name="Holmes B."/>
            <person name="Steigerwalt A.G."/>
            <person name="Villarma A."/>
            <person name="Sheth M."/>
            <person name="Batra D."/>
            <person name="Pryor J."/>
            <person name="Bernardet J.-F."/>
            <person name="Hugo C."/>
            <person name="Kampfer P."/>
            <person name="Newman J."/>
            <person name="McQuiston J.R."/>
        </authorList>
    </citation>
    <scope>NUCLEOTIDE SEQUENCE [LARGE SCALE GENOMIC DNA]</scope>
    <source>
        <strain evidence="1 2">G0041</strain>
    </source>
</reference>
<dbReference type="KEGG" id="cnk:EG343_21705"/>
<protein>
    <submittedName>
        <fullName evidence="1">Uncharacterized protein</fullName>
    </submittedName>
</protein>
<dbReference type="AlphaFoldDB" id="A0AAD0YQW6"/>
<evidence type="ECO:0000313" key="1">
    <source>
        <dbReference type="EMBL" id="AZA93028.1"/>
    </source>
</evidence>
<organism evidence="1 2">
    <name type="scientific">Chryseobacterium nakagawai</name>
    <dbReference type="NCBI Taxonomy" id="1241982"/>
    <lineage>
        <taxon>Bacteria</taxon>
        <taxon>Pseudomonadati</taxon>
        <taxon>Bacteroidota</taxon>
        <taxon>Flavobacteriia</taxon>
        <taxon>Flavobacteriales</taxon>
        <taxon>Weeksellaceae</taxon>
        <taxon>Chryseobacterium group</taxon>
        <taxon>Chryseobacterium</taxon>
    </lineage>
</organism>
<dbReference type="Proteomes" id="UP000278288">
    <property type="component" value="Chromosome"/>
</dbReference>
<accession>A0AAD0YQW6</accession>
<name>A0AAD0YQW6_CHRNA</name>
<keyword evidence="2" id="KW-1185">Reference proteome</keyword>
<dbReference type="RefSeq" id="WP_123859714.1">
    <property type="nucleotide sequence ID" value="NZ_CP033923.1"/>
</dbReference>
<dbReference type="EMBL" id="CP033923">
    <property type="protein sequence ID" value="AZA93028.1"/>
    <property type="molecule type" value="Genomic_DNA"/>
</dbReference>